<proteinExistence type="inferred from homology"/>
<keyword evidence="7 10" id="KW-0460">Magnesium</keyword>
<dbReference type="InterPro" id="IPR024932">
    <property type="entry name" value="ApbE"/>
</dbReference>
<dbReference type="AlphaFoldDB" id="A0A1S2L6W4"/>
<dbReference type="GO" id="GO:0046872">
    <property type="term" value="F:metal ion binding"/>
    <property type="evidence" value="ECO:0007669"/>
    <property type="project" value="UniProtKB-UniRule"/>
</dbReference>
<keyword evidence="12" id="KW-0472">Membrane</keyword>
<comment type="similarity">
    <text evidence="10 12">Belongs to the ApbE family.</text>
</comment>
<comment type="function">
    <text evidence="12">Flavin transferase that catalyzes the transfer of the FMN moiety of FAD and its covalent binding to the hydroxyl group of a threonine residue in a target flavoprotein.</text>
</comment>
<comment type="caution">
    <text evidence="13">The sequence shown here is derived from an EMBL/GenBank/DDBJ whole genome shotgun (WGS) entry which is preliminary data.</text>
</comment>
<dbReference type="GO" id="GO:0005886">
    <property type="term" value="C:plasma membrane"/>
    <property type="evidence" value="ECO:0007669"/>
    <property type="project" value="UniProtKB-SubCell"/>
</dbReference>
<sequence length="352" mass="40473">MRKITWSIVVMLLITACSNETQEQDYQRYSTNFLDAFDTVTQVIGYARSEEEFYEYAHEIKERFWEFHKLYDKYNEYEDINNIMTINNNAGIQPVEVDQEIIDIILFSKEWYERTHGKMNIALGSLIEIWDETMTLASEKPEQAALPLMEKLKAASIYTNIDDVIVDEEAMTVFLAEENMSIDLGAIAKGYAAEIVGKEMIEKGFTSGVIISGGNWKVLGPPKDLERDHWTVGVQNPEKPYALNEEAILERVKLEEKSLDTSGDYQRYVMIDNLRVHHIIHPETLMPGNYHRGVTVLAKDAAVTEYLATELFILSYDEGRALIDSLDEIEALWVMEDNTVKATEGMKDRLQR</sequence>
<evidence type="ECO:0000256" key="11">
    <source>
        <dbReference type="PIRSR" id="PIRSR006268-2"/>
    </source>
</evidence>
<dbReference type="SUPFAM" id="SSF143631">
    <property type="entry name" value="ApbE-like"/>
    <property type="match status" value="1"/>
</dbReference>
<name>A0A1S2L6W4_9BACI</name>
<reference evidence="13 14" key="1">
    <citation type="submission" date="2016-10" db="EMBL/GenBank/DDBJ databases">
        <title>Draft genome sequences of four alkaliphilic bacteria belonging to the Anaerobacillus genus.</title>
        <authorList>
            <person name="Bassil N.M."/>
            <person name="Lloyd J.R."/>
        </authorList>
    </citation>
    <scope>NUCLEOTIDE SEQUENCE [LARGE SCALE GENOMIC DNA]</scope>
    <source>
        <strain evidence="13 14">DSM 15340</strain>
    </source>
</reference>
<evidence type="ECO:0000256" key="3">
    <source>
        <dbReference type="ARBA" id="ARBA00022630"/>
    </source>
</evidence>
<evidence type="ECO:0000256" key="9">
    <source>
        <dbReference type="ARBA" id="ARBA00048540"/>
    </source>
</evidence>
<feature type="binding site" evidence="11">
    <location>
        <position position="309"/>
    </location>
    <ligand>
        <name>Mg(2+)</name>
        <dbReference type="ChEBI" id="CHEBI:18420"/>
    </ligand>
</feature>
<comment type="cofactor">
    <cofactor evidence="11">
        <name>Mg(2+)</name>
        <dbReference type="ChEBI" id="CHEBI:18420"/>
    </cofactor>
    <cofactor evidence="11">
        <name>Mn(2+)</name>
        <dbReference type="ChEBI" id="CHEBI:29035"/>
    </cofactor>
    <text evidence="11">Magnesium. Can also use manganese.</text>
</comment>
<evidence type="ECO:0000256" key="10">
    <source>
        <dbReference type="PIRNR" id="PIRNR006268"/>
    </source>
</evidence>
<dbReference type="OrthoDB" id="9778595at2"/>
<organism evidence="13 14">
    <name type="scientific">Anaerobacillus arseniciselenatis</name>
    <dbReference type="NCBI Taxonomy" id="85682"/>
    <lineage>
        <taxon>Bacteria</taxon>
        <taxon>Bacillati</taxon>
        <taxon>Bacillota</taxon>
        <taxon>Bacilli</taxon>
        <taxon>Bacillales</taxon>
        <taxon>Bacillaceae</taxon>
        <taxon>Anaerobacillus</taxon>
    </lineage>
</organism>
<keyword evidence="6 10" id="KW-0274">FAD</keyword>
<evidence type="ECO:0000256" key="1">
    <source>
        <dbReference type="ARBA" id="ARBA00011955"/>
    </source>
</evidence>
<evidence type="ECO:0000256" key="8">
    <source>
        <dbReference type="ARBA" id="ARBA00031306"/>
    </source>
</evidence>
<comment type="catalytic activity">
    <reaction evidence="9 10 12">
        <text>L-threonyl-[protein] + FAD = FMN-L-threonyl-[protein] + AMP + H(+)</text>
        <dbReference type="Rhea" id="RHEA:36847"/>
        <dbReference type="Rhea" id="RHEA-COMP:11060"/>
        <dbReference type="Rhea" id="RHEA-COMP:11061"/>
        <dbReference type="ChEBI" id="CHEBI:15378"/>
        <dbReference type="ChEBI" id="CHEBI:30013"/>
        <dbReference type="ChEBI" id="CHEBI:57692"/>
        <dbReference type="ChEBI" id="CHEBI:74257"/>
        <dbReference type="ChEBI" id="CHEBI:456215"/>
        <dbReference type="EC" id="2.7.1.180"/>
    </reaction>
</comment>
<evidence type="ECO:0000256" key="6">
    <source>
        <dbReference type="ARBA" id="ARBA00022827"/>
    </source>
</evidence>
<keyword evidence="4 10" id="KW-0808">Transferase</keyword>
<evidence type="ECO:0000256" key="2">
    <source>
        <dbReference type="ARBA" id="ARBA00016337"/>
    </source>
</evidence>
<keyword evidence="5 10" id="KW-0479">Metal-binding</keyword>
<gene>
    <name evidence="13" type="ORF">BKP35_18000</name>
</gene>
<dbReference type="Proteomes" id="UP000180098">
    <property type="component" value="Unassembled WGS sequence"/>
</dbReference>
<dbReference type="EMBL" id="MLQQ01000055">
    <property type="protein sequence ID" value="OIJ08222.1"/>
    <property type="molecule type" value="Genomic_DNA"/>
</dbReference>
<dbReference type="EC" id="2.7.1.180" evidence="1 10"/>
<dbReference type="RefSeq" id="WP_071314767.1">
    <property type="nucleotide sequence ID" value="NZ_MLQQ01000055.1"/>
</dbReference>
<feature type="binding site" evidence="11">
    <location>
        <position position="186"/>
    </location>
    <ligand>
        <name>Mg(2+)</name>
        <dbReference type="ChEBI" id="CHEBI:18420"/>
    </ligand>
</feature>
<dbReference type="PANTHER" id="PTHR30040:SF2">
    <property type="entry name" value="FAD:PROTEIN FMN TRANSFERASE"/>
    <property type="match status" value="1"/>
</dbReference>
<evidence type="ECO:0000256" key="12">
    <source>
        <dbReference type="RuleBase" id="RU363002"/>
    </source>
</evidence>
<dbReference type="PROSITE" id="PS51257">
    <property type="entry name" value="PROKAR_LIPOPROTEIN"/>
    <property type="match status" value="1"/>
</dbReference>
<dbReference type="Pfam" id="PF02424">
    <property type="entry name" value="ApbE"/>
    <property type="match status" value="1"/>
</dbReference>
<evidence type="ECO:0000313" key="14">
    <source>
        <dbReference type="Proteomes" id="UP000180098"/>
    </source>
</evidence>
<evidence type="ECO:0000256" key="4">
    <source>
        <dbReference type="ARBA" id="ARBA00022679"/>
    </source>
</evidence>
<keyword evidence="3 10" id="KW-0285">Flavoprotein</keyword>
<evidence type="ECO:0000256" key="7">
    <source>
        <dbReference type="ARBA" id="ARBA00022842"/>
    </source>
</evidence>
<dbReference type="InterPro" id="IPR003374">
    <property type="entry name" value="ApbE-like_sf"/>
</dbReference>
<dbReference type="Gene3D" id="3.10.520.10">
    <property type="entry name" value="ApbE-like domains"/>
    <property type="match status" value="1"/>
</dbReference>
<evidence type="ECO:0000313" key="13">
    <source>
        <dbReference type="EMBL" id="OIJ08222.1"/>
    </source>
</evidence>
<evidence type="ECO:0000256" key="5">
    <source>
        <dbReference type="ARBA" id="ARBA00022723"/>
    </source>
</evidence>
<dbReference type="GO" id="GO:0016740">
    <property type="term" value="F:transferase activity"/>
    <property type="evidence" value="ECO:0007669"/>
    <property type="project" value="UniProtKB-UniRule"/>
</dbReference>
<keyword evidence="14" id="KW-1185">Reference proteome</keyword>
<keyword evidence="12" id="KW-1003">Cell membrane</keyword>
<keyword evidence="12" id="KW-0997">Cell inner membrane</keyword>
<protein>
    <recommendedName>
        <fullName evidence="2 10">FAD:protein FMN transferase</fullName>
        <ecNumber evidence="1 10">2.7.1.180</ecNumber>
    </recommendedName>
    <alternativeName>
        <fullName evidence="8 10">Flavin transferase</fullName>
    </alternativeName>
</protein>
<comment type="subcellular location">
    <subcellularLocation>
        <location evidence="12">Cell inner membrane</location>
        <topology evidence="12">Lipid-anchor</topology>
        <orientation evidence="12">Periplasmic side</orientation>
    </subcellularLocation>
</comment>
<accession>A0A1S2L6W4</accession>
<dbReference type="PIRSF" id="PIRSF006268">
    <property type="entry name" value="ApbE"/>
    <property type="match status" value="1"/>
</dbReference>
<keyword evidence="12" id="KW-0449">Lipoprotein</keyword>
<dbReference type="PANTHER" id="PTHR30040">
    <property type="entry name" value="THIAMINE BIOSYNTHESIS LIPOPROTEIN APBE"/>
    <property type="match status" value="1"/>
</dbReference>